<evidence type="ECO:0000313" key="3">
    <source>
        <dbReference type="Proteomes" id="UP000789375"/>
    </source>
</evidence>
<proteinExistence type="predicted"/>
<dbReference type="EMBL" id="CAJVPP010007367">
    <property type="protein sequence ID" value="CAG8687894.1"/>
    <property type="molecule type" value="Genomic_DNA"/>
</dbReference>
<gene>
    <name evidence="2" type="ORF">FMOSSE_LOCUS13190</name>
</gene>
<dbReference type="Proteomes" id="UP000789375">
    <property type="component" value="Unassembled WGS sequence"/>
</dbReference>
<organism evidence="2 3">
    <name type="scientific">Funneliformis mosseae</name>
    <name type="common">Endomycorrhizal fungus</name>
    <name type="synonym">Glomus mosseae</name>
    <dbReference type="NCBI Taxonomy" id="27381"/>
    <lineage>
        <taxon>Eukaryota</taxon>
        <taxon>Fungi</taxon>
        <taxon>Fungi incertae sedis</taxon>
        <taxon>Mucoromycota</taxon>
        <taxon>Glomeromycotina</taxon>
        <taxon>Glomeromycetes</taxon>
        <taxon>Glomerales</taxon>
        <taxon>Glomeraceae</taxon>
        <taxon>Funneliformis</taxon>
    </lineage>
</organism>
<keyword evidence="3" id="KW-1185">Reference proteome</keyword>
<evidence type="ECO:0000313" key="2">
    <source>
        <dbReference type="EMBL" id="CAG8687894.1"/>
    </source>
</evidence>
<evidence type="ECO:0000256" key="1">
    <source>
        <dbReference type="SAM" id="MobiDB-lite"/>
    </source>
</evidence>
<accession>A0A9N9EQS5</accession>
<name>A0A9N9EQS5_FUNMO</name>
<reference evidence="2" key="1">
    <citation type="submission" date="2021-06" db="EMBL/GenBank/DDBJ databases">
        <authorList>
            <person name="Kallberg Y."/>
            <person name="Tangrot J."/>
            <person name="Rosling A."/>
        </authorList>
    </citation>
    <scope>NUCLEOTIDE SEQUENCE</scope>
    <source>
        <strain evidence="2">87-6 pot B 2015</strain>
    </source>
</reference>
<sequence>MVLDIEPKQELNDLQESLVNLGQDLWKTYANLGSIAQYCKLERNMRYMCERLGLMVTMYGLKKKIDYKLEDPELETNFTITEFIPRSIKYRSQEPLSSHLTFETLRGSLHCRLRKKDFSEEIVNDGCTEVTVKALIDPKFFHGSISKTLAKKMDLYISREYGSRYPAVRDLGIGATNAGKKGMDTANFVVIDKSEYDLVLGSVWLMHTGYAVDRDQNPPWYINKPKEIEDKKGKKVDIVSHLSSVELDLEVSMEQDDKLIPEESLDKNQIVEQGLIQELCGTFGACSSISTENNVSSTDTNSSCKGSENMISDEVIPKTVPSGNDQNHVTSKTIQTNVFTKFEVSVPTTPVPSTHVSNSSSKTNPDNISITEVTNPLKAEDDLPKSPVSIPSTSSIERFPYLSLEYSESYGDRFMFNSSVPCPMCNKDHEGENLKGEWGSGIYIGERAYYLECRKAFNSGIPIVHMSVLESGSPPGVEG</sequence>
<comment type="caution">
    <text evidence="2">The sequence shown here is derived from an EMBL/GenBank/DDBJ whole genome shotgun (WGS) entry which is preliminary data.</text>
</comment>
<protein>
    <submittedName>
        <fullName evidence="2">11562_t:CDS:1</fullName>
    </submittedName>
</protein>
<dbReference type="AlphaFoldDB" id="A0A9N9EQS5"/>
<feature type="region of interest" description="Disordered" evidence="1">
    <location>
        <begin position="349"/>
        <end position="368"/>
    </location>
</feature>